<evidence type="ECO:0008006" key="3">
    <source>
        <dbReference type="Google" id="ProtNLM"/>
    </source>
</evidence>
<accession>A0A699V8M1</accession>
<reference evidence="2" key="1">
    <citation type="journal article" date="2019" name="Sci. Rep.">
        <title>Draft genome of Tanacetum cinerariifolium, the natural source of mosquito coil.</title>
        <authorList>
            <person name="Yamashiro T."/>
            <person name="Shiraishi A."/>
            <person name="Satake H."/>
            <person name="Nakayama K."/>
        </authorList>
    </citation>
    <scope>NUCLEOTIDE SEQUENCE</scope>
</reference>
<dbReference type="EMBL" id="BKCJ011399466">
    <property type="protein sequence ID" value="GFD29948.1"/>
    <property type="molecule type" value="Genomic_DNA"/>
</dbReference>
<proteinExistence type="predicted"/>
<comment type="caution">
    <text evidence="2">The sequence shown here is derived from an EMBL/GenBank/DDBJ whole genome shotgun (WGS) entry which is preliminary data.</text>
</comment>
<protein>
    <recommendedName>
        <fullName evidence="3">Reverse transcriptase domain-containing protein</fullName>
    </recommendedName>
</protein>
<gene>
    <name evidence="2" type="ORF">Tci_901917</name>
</gene>
<name>A0A699V8M1_TANCI</name>
<feature type="region of interest" description="Disordered" evidence="1">
    <location>
        <begin position="64"/>
        <end position="96"/>
    </location>
</feature>
<sequence>MSIEINKKKKLQQLEQAANLSTYSPEPSRHFNSFCYDDDYYEESTIPLNEIVSLVPSSITITPVLPTEEPEDSRIMRDEDLNTNPEKESDEVINSSVEDLIPIQSEFEDISRSDSECDLPSYDDFSPINVI</sequence>
<dbReference type="AlphaFoldDB" id="A0A699V8M1"/>
<organism evidence="2">
    <name type="scientific">Tanacetum cinerariifolium</name>
    <name type="common">Dalmatian daisy</name>
    <name type="synonym">Chrysanthemum cinerariifolium</name>
    <dbReference type="NCBI Taxonomy" id="118510"/>
    <lineage>
        <taxon>Eukaryota</taxon>
        <taxon>Viridiplantae</taxon>
        <taxon>Streptophyta</taxon>
        <taxon>Embryophyta</taxon>
        <taxon>Tracheophyta</taxon>
        <taxon>Spermatophyta</taxon>
        <taxon>Magnoliopsida</taxon>
        <taxon>eudicotyledons</taxon>
        <taxon>Gunneridae</taxon>
        <taxon>Pentapetalae</taxon>
        <taxon>asterids</taxon>
        <taxon>campanulids</taxon>
        <taxon>Asterales</taxon>
        <taxon>Asteraceae</taxon>
        <taxon>Asteroideae</taxon>
        <taxon>Anthemideae</taxon>
        <taxon>Anthemidinae</taxon>
        <taxon>Tanacetum</taxon>
    </lineage>
</organism>
<evidence type="ECO:0000256" key="1">
    <source>
        <dbReference type="SAM" id="MobiDB-lite"/>
    </source>
</evidence>
<feature type="region of interest" description="Disordered" evidence="1">
    <location>
        <begin position="109"/>
        <end position="131"/>
    </location>
</feature>
<evidence type="ECO:0000313" key="2">
    <source>
        <dbReference type="EMBL" id="GFD29948.1"/>
    </source>
</evidence>